<dbReference type="EMBL" id="CP003811">
    <property type="protein sequence ID" value="AIQ92599.1"/>
    <property type="molecule type" value="Genomic_DNA"/>
</dbReference>
<evidence type="ECO:0000313" key="3">
    <source>
        <dbReference type="Proteomes" id="UP000029492"/>
    </source>
</evidence>
<dbReference type="Proteomes" id="UP000029492">
    <property type="component" value="Chromosome"/>
</dbReference>
<name>A0A089QDD7_9HYPH</name>
<reference evidence="2 3" key="1">
    <citation type="journal article" date="2014" name="PLoS ONE">
        <title>Genome Information of Methylobacterium oryzae, a Plant-Probiotic Methylotroph in the Phyllosphere.</title>
        <authorList>
            <person name="Kwak M.J."/>
            <person name="Jeong H."/>
            <person name="Madhaiyan M."/>
            <person name="Lee Y."/>
            <person name="Sa T.M."/>
            <person name="Oh T.K."/>
            <person name="Kim J.F."/>
        </authorList>
    </citation>
    <scope>NUCLEOTIDE SEQUENCE [LARGE SCALE GENOMIC DNA]</scope>
    <source>
        <strain evidence="2 3">CBMB20</strain>
    </source>
</reference>
<proteinExistence type="predicted"/>
<accession>A0A089QDD7</accession>
<dbReference type="HOGENOM" id="CLU_3345859_0_0_5"/>
<organism evidence="2 3">
    <name type="scientific">Methylobacterium oryzae CBMB20</name>
    <dbReference type="NCBI Taxonomy" id="693986"/>
    <lineage>
        <taxon>Bacteria</taxon>
        <taxon>Pseudomonadati</taxon>
        <taxon>Pseudomonadota</taxon>
        <taxon>Alphaproteobacteria</taxon>
        <taxon>Hyphomicrobiales</taxon>
        <taxon>Methylobacteriaceae</taxon>
        <taxon>Methylobacterium</taxon>
    </lineage>
</organism>
<evidence type="ECO:0000256" key="1">
    <source>
        <dbReference type="SAM" id="MobiDB-lite"/>
    </source>
</evidence>
<evidence type="ECO:0000313" key="2">
    <source>
        <dbReference type="EMBL" id="AIQ92599.1"/>
    </source>
</evidence>
<protein>
    <submittedName>
        <fullName evidence="2">Protein of unassigned function</fullName>
    </submittedName>
</protein>
<sequence>MKRSDDAGVQVSRAQRSHPGRATRSEVARPWFTALLG</sequence>
<keyword evidence="3" id="KW-1185">Reference proteome</keyword>
<dbReference type="AlphaFoldDB" id="A0A089QDD7"/>
<dbReference type="KEGG" id="mor:MOC_4844"/>
<feature type="region of interest" description="Disordered" evidence="1">
    <location>
        <begin position="1"/>
        <end position="29"/>
    </location>
</feature>
<gene>
    <name evidence="2" type="ORF">MOC_4844</name>
</gene>